<dbReference type="PANTHER" id="PTHR47382">
    <property type="entry name" value="U-BOX DOMAIN-CONTAINING PROTEIN 52-LIKE"/>
    <property type="match status" value="1"/>
</dbReference>
<dbReference type="AlphaFoldDB" id="A0A540KME1"/>
<evidence type="ECO:0000313" key="2">
    <source>
        <dbReference type="Proteomes" id="UP000315295"/>
    </source>
</evidence>
<dbReference type="EMBL" id="VIEB01001105">
    <property type="protein sequence ID" value="TQD75378.1"/>
    <property type="molecule type" value="Genomic_DNA"/>
</dbReference>
<dbReference type="Proteomes" id="UP000315295">
    <property type="component" value="Unassembled WGS sequence"/>
</dbReference>
<gene>
    <name evidence="1" type="ORF">C1H46_039071</name>
</gene>
<dbReference type="InterPro" id="IPR014729">
    <property type="entry name" value="Rossmann-like_a/b/a_fold"/>
</dbReference>
<sequence length="147" mass="16399">MSTSVTESTSKDVVLKDDTDVLKWTLDNAASLGSTRVFLVHFFPPINHIPTPAGRLTMSQLNEDQVRLYVNEESNKRSNLLQKYVNLCNDAKVTVETMLIETNCTSKLILDLIPALSITHLVIGIKRHSRCAAACASYFISPTNFRD</sequence>
<organism evidence="1 2">
    <name type="scientific">Malus baccata</name>
    <name type="common">Siberian crab apple</name>
    <name type="synonym">Pyrus baccata</name>
    <dbReference type="NCBI Taxonomy" id="106549"/>
    <lineage>
        <taxon>Eukaryota</taxon>
        <taxon>Viridiplantae</taxon>
        <taxon>Streptophyta</taxon>
        <taxon>Embryophyta</taxon>
        <taxon>Tracheophyta</taxon>
        <taxon>Spermatophyta</taxon>
        <taxon>Magnoliopsida</taxon>
        <taxon>eudicotyledons</taxon>
        <taxon>Gunneridae</taxon>
        <taxon>Pentapetalae</taxon>
        <taxon>rosids</taxon>
        <taxon>fabids</taxon>
        <taxon>Rosales</taxon>
        <taxon>Rosaceae</taxon>
        <taxon>Amygdaloideae</taxon>
        <taxon>Maleae</taxon>
        <taxon>Malus</taxon>
    </lineage>
</organism>
<comment type="caution">
    <text evidence="1">The sequence shown here is derived from an EMBL/GenBank/DDBJ whole genome shotgun (WGS) entry which is preliminary data.</text>
</comment>
<dbReference type="SUPFAM" id="SSF52402">
    <property type="entry name" value="Adenine nucleotide alpha hydrolases-like"/>
    <property type="match status" value="1"/>
</dbReference>
<evidence type="ECO:0000313" key="1">
    <source>
        <dbReference type="EMBL" id="TQD75378.1"/>
    </source>
</evidence>
<keyword evidence="2" id="KW-1185">Reference proteome</keyword>
<dbReference type="PANTHER" id="PTHR47382:SF1">
    <property type="entry name" value="USPA DOMAIN-CONTAINING PROTEIN"/>
    <property type="match status" value="1"/>
</dbReference>
<dbReference type="Gene3D" id="3.40.50.620">
    <property type="entry name" value="HUPs"/>
    <property type="match status" value="1"/>
</dbReference>
<protein>
    <recommendedName>
        <fullName evidence="3">UspA domain-containing protein</fullName>
    </recommendedName>
</protein>
<proteinExistence type="predicted"/>
<accession>A0A540KME1</accession>
<dbReference type="STRING" id="106549.A0A540KME1"/>
<name>A0A540KME1_MALBA</name>
<evidence type="ECO:0008006" key="3">
    <source>
        <dbReference type="Google" id="ProtNLM"/>
    </source>
</evidence>
<reference evidence="1 2" key="1">
    <citation type="journal article" date="2019" name="G3 (Bethesda)">
        <title>Sequencing of a Wild Apple (Malus baccata) Genome Unravels the Differences Between Cultivated and Wild Apple Species Regarding Disease Resistance and Cold Tolerance.</title>
        <authorList>
            <person name="Chen X."/>
        </authorList>
    </citation>
    <scope>NUCLEOTIDE SEQUENCE [LARGE SCALE GENOMIC DNA]</scope>
    <source>
        <strain evidence="2">cv. Shandingzi</strain>
        <tissue evidence="1">Leaves</tissue>
    </source>
</reference>